<evidence type="ECO:0000256" key="2">
    <source>
        <dbReference type="SAM" id="SignalP"/>
    </source>
</evidence>
<protein>
    <submittedName>
        <fullName evidence="3">Uncharacterized protein</fullName>
    </submittedName>
</protein>
<feature type="signal peptide" evidence="2">
    <location>
        <begin position="1"/>
        <end position="25"/>
    </location>
</feature>
<evidence type="ECO:0000313" key="4">
    <source>
        <dbReference type="Proteomes" id="UP000710385"/>
    </source>
</evidence>
<dbReference type="SUPFAM" id="SSF63825">
    <property type="entry name" value="YWTD domain"/>
    <property type="match status" value="1"/>
</dbReference>
<evidence type="ECO:0000313" key="3">
    <source>
        <dbReference type="EMBL" id="MBE7525584.1"/>
    </source>
</evidence>
<feature type="region of interest" description="Disordered" evidence="1">
    <location>
        <begin position="541"/>
        <end position="571"/>
    </location>
</feature>
<organism evidence="3 4">
    <name type="scientific">candidate division WWE3 bacterium</name>
    <dbReference type="NCBI Taxonomy" id="2053526"/>
    <lineage>
        <taxon>Bacteria</taxon>
        <taxon>Katanobacteria</taxon>
    </lineage>
</organism>
<feature type="region of interest" description="Disordered" evidence="1">
    <location>
        <begin position="29"/>
        <end position="77"/>
    </location>
</feature>
<dbReference type="EMBL" id="JABTTY010000001">
    <property type="protein sequence ID" value="MBE7525584.1"/>
    <property type="molecule type" value="Genomic_DNA"/>
</dbReference>
<feature type="chain" id="PRO_5037210715" evidence="2">
    <location>
        <begin position="26"/>
        <end position="571"/>
    </location>
</feature>
<gene>
    <name evidence="3" type="ORF">HS096_04340</name>
</gene>
<feature type="compositionally biased region" description="Acidic residues" evidence="1">
    <location>
        <begin position="541"/>
        <end position="559"/>
    </location>
</feature>
<feature type="compositionally biased region" description="Low complexity" evidence="1">
    <location>
        <begin position="128"/>
        <end position="145"/>
    </location>
</feature>
<evidence type="ECO:0000256" key="1">
    <source>
        <dbReference type="SAM" id="MobiDB-lite"/>
    </source>
</evidence>
<keyword evidence="2" id="KW-0732">Signal</keyword>
<feature type="compositionally biased region" description="Low complexity" evidence="1">
    <location>
        <begin position="108"/>
        <end position="120"/>
    </location>
</feature>
<sequence length="571" mass="56931">MNKTHKLLAAAIALILAVNCGGDDAGPSSAVTGGAGGQPPDAGPDQSITGGSGGTIPDGSAGASGAWGQGPGIPGSVTEIGQRMAHVQGMSSRLVFQTLSGENKCPPADGGTDADADGAAGAAGGDAAGKADAGADASPEAATDAGCASSYTAGSPDFDLSGISTTSVNLALPTIPVFEPIDQSGQCPLSGNLIENARLYLADCTQTVSNVPVFTAADIDGFFGASTVLARKDNIEIDGATVSTITGLALKSALCGNSAYLVSNASGTLIRVSLDADAGYPRTNHDTGYAGLSGIACGSGNTVIVSTSRTWTQDSWNAAGGASDPSLLVEHDPVRIIAVDPAAGTQSVLTEISGGSRMLTQGYAVVGSDDAGAQIILMPGTANVLTLATDGDFLFGDHLSGSVWKIKPDGSAKTMLFQTPRAFTGLVQAPNGVLFLALNPRADLNCTTILSPPVIAAYNETSGTVDDWLALTSPAYAALLPALCNTGIIERDYSAQEILIGGGNFNDLVADPLYPVLFVTESLRSVTRAIEITYIPPEAGADADTDADADTGTDADTDAIADGAAGAAGGG</sequence>
<name>A0A928TT06_UNCKA</name>
<dbReference type="Proteomes" id="UP000710385">
    <property type="component" value="Unassembled WGS sequence"/>
</dbReference>
<feature type="region of interest" description="Disordered" evidence="1">
    <location>
        <begin position="100"/>
        <end position="148"/>
    </location>
</feature>
<comment type="caution">
    <text evidence="3">The sequence shown here is derived from an EMBL/GenBank/DDBJ whole genome shotgun (WGS) entry which is preliminary data.</text>
</comment>
<dbReference type="AlphaFoldDB" id="A0A928TT06"/>
<reference evidence="3" key="1">
    <citation type="submission" date="2020-05" db="EMBL/GenBank/DDBJ databases">
        <title>High-Quality Genomes of Partial-Nitritation/Anammox System by Hierarchical Clustering Based Hybrid Assembly.</title>
        <authorList>
            <person name="Liu L."/>
            <person name="Wang Y."/>
            <person name="Che Y."/>
            <person name="Chen Y."/>
            <person name="Xia Y."/>
            <person name="Luo R."/>
            <person name="Cheng S.H."/>
            <person name="Zheng C."/>
            <person name="Zhang T."/>
        </authorList>
    </citation>
    <scope>NUCLEOTIDE SEQUENCE</scope>
    <source>
        <strain evidence="3">H1_PAT1</strain>
    </source>
</reference>
<accession>A0A928TT06</accession>
<proteinExistence type="predicted"/>